<dbReference type="InterPro" id="IPR011855">
    <property type="entry name" value="Phgtail_TP901_1"/>
</dbReference>
<sequence length="139" mass="14775">MSGQRGRDVLIKISDGALPEAFTTVAGIRTSSFDLEQQNVDATSMDSPGGWRELLGEAGLRSMRVRGRGLFKDAASDARLRSVFLSGELCSFKLCVPGFGDFTGPFQIAQLGWAGSFDGEATFAIDLQSAGQITFEASA</sequence>
<protein>
    <submittedName>
        <fullName evidence="1">Phage major tail protein, TP901-1 family</fullName>
    </submittedName>
</protein>
<name>A0A399RD12_9PROT</name>
<dbReference type="InterPro" id="IPR022344">
    <property type="entry name" value="GTA_major-tail"/>
</dbReference>
<reference evidence="1 2" key="1">
    <citation type="submission" date="2018-08" db="EMBL/GenBank/DDBJ databases">
        <title>Henriciella mobilis sp. nov., isolated from seawater.</title>
        <authorList>
            <person name="Cheng H."/>
            <person name="Wu Y.-H."/>
            <person name="Xu X.-W."/>
            <person name="Guo L.-L."/>
        </authorList>
    </citation>
    <scope>NUCLEOTIDE SEQUENCE [LARGE SCALE GENOMIC DNA]</scope>
    <source>
        <strain evidence="1 2">CCUG67844</strain>
    </source>
</reference>
<dbReference type="OrthoDB" id="7266971at2"/>
<gene>
    <name evidence="1" type="ORF">D1222_08620</name>
</gene>
<dbReference type="EMBL" id="QWGA01000006">
    <property type="protein sequence ID" value="RIJ29456.1"/>
    <property type="molecule type" value="Genomic_DNA"/>
</dbReference>
<dbReference type="AlphaFoldDB" id="A0A399RD12"/>
<accession>A0A399RD12</accession>
<evidence type="ECO:0000313" key="2">
    <source>
        <dbReference type="Proteomes" id="UP000265845"/>
    </source>
</evidence>
<comment type="caution">
    <text evidence="1">The sequence shown here is derived from an EMBL/GenBank/DDBJ whole genome shotgun (WGS) entry which is preliminary data.</text>
</comment>
<dbReference type="NCBIfam" id="TIGR02126">
    <property type="entry name" value="phgtail_TP901_1"/>
    <property type="match status" value="1"/>
</dbReference>
<organism evidence="1 2">
    <name type="scientific">Henriciella algicola</name>
    <dbReference type="NCBI Taxonomy" id="1608422"/>
    <lineage>
        <taxon>Bacteria</taxon>
        <taxon>Pseudomonadati</taxon>
        <taxon>Pseudomonadota</taxon>
        <taxon>Alphaproteobacteria</taxon>
        <taxon>Hyphomonadales</taxon>
        <taxon>Hyphomonadaceae</taxon>
        <taxon>Henriciella</taxon>
    </lineage>
</organism>
<evidence type="ECO:0000313" key="1">
    <source>
        <dbReference type="EMBL" id="RIJ29456.1"/>
    </source>
</evidence>
<dbReference type="RefSeq" id="WP_119453863.1">
    <property type="nucleotide sequence ID" value="NZ_QWGA01000006.1"/>
</dbReference>
<keyword evidence="2" id="KW-1185">Reference proteome</keyword>
<dbReference type="PRINTS" id="PR01996">
    <property type="entry name" value="MTP1FAMILY"/>
</dbReference>
<proteinExistence type="predicted"/>
<dbReference type="Proteomes" id="UP000265845">
    <property type="component" value="Unassembled WGS sequence"/>
</dbReference>
<dbReference type="Pfam" id="PF06199">
    <property type="entry name" value="Phage_tail_2"/>
    <property type="match status" value="1"/>
</dbReference>